<dbReference type="GO" id="GO:2000562">
    <property type="term" value="P:negative regulation of CD4-positive, alpha-beta T cell proliferation"/>
    <property type="evidence" value="ECO:0007669"/>
    <property type="project" value="TreeGrafter"/>
</dbReference>
<name>A0A672MCJ7_SINGR</name>
<dbReference type="Proteomes" id="UP000472262">
    <property type="component" value="Unassembled WGS sequence"/>
</dbReference>
<organism evidence="5 6">
    <name type="scientific">Sinocyclocheilus grahami</name>
    <name type="common">Dianchi golden-line fish</name>
    <name type="synonym">Barbus grahami</name>
    <dbReference type="NCBI Taxonomy" id="75366"/>
    <lineage>
        <taxon>Eukaryota</taxon>
        <taxon>Metazoa</taxon>
        <taxon>Chordata</taxon>
        <taxon>Craniata</taxon>
        <taxon>Vertebrata</taxon>
        <taxon>Euteleostomi</taxon>
        <taxon>Actinopterygii</taxon>
        <taxon>Neopterygii</taxon>
        <taxon>Teleostei</taxon>
        <taxon>Ostariophysi</taxon>
        <taxon>Cypriniformes</taxon>
        <taxon>Cyprinidae</taxon>
        <taxon>Cyprininae</taxon>
        <taxon>Sinocyclocheilus</taxon>
    </lineage>
</organism>
<dbReference type="GeneID" id="107587388"/>
<dbReference type="GO" id="GO:0010628">
    <property type="term" value="P:positive regulation of gene expression"/>
    <property type="evidence" value="ECO:0007669"/>
    <property type="project" value="TreeGrafter"/>
</dbReference>
<dbReference type="AlphaFoldDB" id="A0A672MCJ7"/>
<dbReference type="PANTHER" id="PTHR11346:SF80">
    <property type="entry name" value="GALECTIN-9C"/>
    <property type="match status" value="1"/>
</dbReference>
<protein>
    <recommendedName>
        <fullName evidence="3">Galectin</fullName>
    </recommendedName>
</protein>
<keyword evidence="2" id="KW-0677">Repeat</keyword>
<dbReference type="SUPFAM" id="SSF49899">
    <property type="entry name" value="Concanavalin A-like lectins/glucanases"/>
    <property type="match status" value="2"/>
</dbReference>
<dbReference type="GO" id="GO:0030246">
    <property type="term" value="F:carbohydrate binding"/>
    <property type="evidence" value="ECO:0007669"/>
    <property type="project" value="UniProtKB-UniRule"/>
</dbReference>
<gene>
    <name evidence="5" type="primary">LOC107587388</name>
</gene>
<dbReference type="SMART" id="SM00908">
    <property type="entry name" value="Gal-bind_lectin"/>
    <property type="match status" value="2"/>
</dbReference>
<dbReference type="GO" id="GO:0032689">
    <property type="term" value="P:negative regulation of type II interferon production"/>
    <property type="evidence" value="ECO:0007669"/>
    <property type="project" value="TreeGrafter"/>
</dbReference>
<keyword evidence="6" id="KW-1185">Reference proteome</keyword>
<dbReference type="SMART" id="SM00276">
    <property type="entry name" value="GLECT"/>
    <property type="match status" value="2"/>
</dbReference>
<dbReference type="InterPro" id="IPR044156">
    <property type="entry name" value="Galectin-like"/>
</dbReference>
<dbReference type="CDD" id="cd00070">
    <property type="entry name" value="GLECT"/>
    <property type="match status" value="2"/>
</dbReference>
<reference evidence="5" key="1">
    <citation type="submission" date="2025-08" db="UniProtKB">
        <authorList>
            <consortium name="Ensembl"/>
        </authorList>
    </citation>
    <scope>IDENTIFICATION</scope>
</reference>
<dbReference type="OMA" id="GVHWGGR"/>
<reference evidence="5" key="2">
    <citation type="submission" date="2025-09" db="UniProtKB">
        <authorList>
            <consortium name="Ensembl"/>
        </authorList>
    </citation>
    <scope>IDENTIFICATION</scope>
</reference>
<keyword evidence="1 3" id="KW-0430">Lectin</keyword>
<dbReference type="RefSeq" id="XP_016130674.1">
    <property type="nucleotide sequence ID" value="XM_016275188.1"/>
</dbReference>
<sequence length="320" mass="36168">MAFYQQQPFYNPRIPFSGQIQGGLQDGKSIILSGRVLPGANRFHVNLQCGSHSGADIALHFNPRYESSGYVVHNTFQSRCWGSEERKYESPFPQGQTFTLQILVEQGKYKISTNGRHFMDYRHRIPYTQVDTISVEGMVELNSIAFQNPAPYFPPQPAFPGYIPPQAGYQPQYAAPPGCGFPAYPSAPNYTIPYKTVINGGLHTGKNIVIHGVINPNANRITFNLRYRSGIALHYNPRFDERVVVRNTNQMEQWGTEERSGGLPFQKGQPFQVTISCNPHHYNVFVNGKQAHTYKHRYSKLNDIDILEICGDLKLTLVQA</sequence>
<evidence type="ECO:0000256" key="2">
    <source>
        <dbReference type="ARBA" id="ARBA00022737"/>
    </source>
</evidence>
<dbReference type="PANTHER" id="PTHR11346">
    <property type="entry name" value="GALECTIN"/>
    <property type="match status" value="1"/>
</dbReference>
<proteinExistence type="predicted"/>
<dbReference type="InParanoid" id="A0A672MCJ7"/>
<accession>A0A672MCJ7</accession>
<dbReference type="FunFam" id="2.60.120.200:FF:000023">
    <property type="entry name" value="Galectin"/>
    <property type="match status" value="1"/>
</dbReference>
<dbReference type="Ensembl" id="ENSSGRT00000037833.1">
    <property type="protein sequence ID" value="ENSSGRP00000035244.1"/>
    <property type="gene ID" value="ENSSGRG00000019490.1"/>
</dbReference>
<evidence type="ECO:0000313" key="5">
    <source>
        <dbReference type="Ensembl" id="ENSSGRP00000035244.1"/>
    </source>
</evidence>
<dbReference type="FunFam" id="2.60.120.200:FF:000078">
    <property type="entry name" value="Galectin"/>
    <property type="match status" value="1"/>
</dbReference>
<dbReference type="InterPro" id="IPR013320">
    <property type="entry name" value="ConA-like_dom_sf"/>
</dbReference>
<dbReference type="OrthoDB" id="6251307at2759"/>
<feature type="domain" description="Galectin" evidence="4">
    <location>
        <begin position="194"/>
        <end position="320"/>
    </location>
</feature>
<evidence type="ECO:0000313" key="6">
    <source>
        <dbReference type="Proteomes" id="UP000472262"/>
    </source>
</evidence>
<feature type="domain" description="Galectin" evidence="4">
    <location>
        <begin position="16"/>
        <end position="147"/>
    </location>
</feature>
<evidence type="ECO:0000259" key="4">
    <source>
        <dbReference type="PROSITE" id="PS51304"/>
    </source>
</evidence>
<dbReference type="PROSITE" id="PS51304">
    <property type="entry name" value="GALECTIN"/>
    <property type="match status" value="2"/>
</dbReference>
<dbReference type="InterPro" id="IPR001079">
    <property type="entry name" value="Galectin_CRD"/>
</dbReference>
<dbReference type="GO" id="GO:0005634">
    <property type="term" value="C:nucleus"/>
    <property type="evidence" value="ECO:0007669"/>
    <property type="project" value="TreeGrafter"/>
</dbReference>
<dbReference type="GO" id="GO:0005829">
    <property type="term" value="C:cytosol"/>
    <property type="evidence" value="ECO:0007669"/>
    <property type="project" value="TreeGrafter"/>
</dbReference>
<evidence type="ECO:0000256" key="3">
    <source>
        <dbReference type="RuleBase" id="RU102079"/>
    </source>
</evidence>
<dbReference type="Pfam" id="PF00337">
    <property type="entry name" value="Gal-bind_lectin"/>
    <property type="match status" value="2"/>
</dbReference>
<evidence type="ECO:0000256" key="1">
    <source>
        <dbReference type="ARBA" id="ARBA00022734"/>
    </source>
</evidence>
<dbReference type="Gene3D" id="2.60.120.200">
    <property type="match status" value="2"/>
</dbReference>
<dbReference type="GO" id="GO:0016936">
    <property type="term" value="F:galactoside binding"/>
    <property type="evidence" value="ECO:0007669"/>
    <property type="project" value="TreeGrafter"/>
</dbReference>